<evidence type="ECO:0000256" key="5">
    <source>
        <dbReference type="SAM" id="MobiDB-lite"/>
    </source>
</evidence>
<feature type="transmembrane region" description="Helical" evidence="6">
    <location>
        <begin position="300"/>
        <end position="321"/>
    </location>
</feature>
<keyword evidence="8" id="KW-0808">Transferase</keyword>
<keyword evidence="4 6" id="KW-0472">Membrane</keyword>
<keyword evidence="9" id="KW-1185">Reference proteome</keyword>
<gene>
    <name evidence="8" type="ORF">N8I74_19160</name>
</gene>
<protein>
    <submittedName>
        <fullName evidence="8">Diguanylate cyclase</fullName>
        <ecNumber evidence="8">2.7.7.65</ecNumber>
    </submittedName>
</protein>
<dbReference type="GO" id="GO:0052621">
    <property type="term" value="F:diguanylate cyclase activity"/>
    <property type="evidence" value="ECO:0007669"/>
    <property type="project" value="UniProtKB-EC"/>
</dbReference>
<dbReference type="CDD" id="cd01949">
    <property type="entry name" value="GGDEF"/>
    <property type="match status" value="1"/>
</dbReference>
<comment type="subcellular location">
    <subcellularLocation>
        <location evidence="1">Membrane</location>
    </subcellularLocation>
</comment>
<evidence type="ECO:0000256" key="4">
    <source>
        <dbReference type="ARBA" id="ARBA00023136"/>
    </source>
</evidence>
<feature type="domain" description="GGDEF" evidence="7">
    <location>
        <begin position="365"/>
        <end position="498"/>
    </location>
</feature>
<evidence type="ECO:0000313" key="8">
    <source>
        <dbReference type="EMBL" id="UXY15403.1"/>
    </source>
</evidence>
<dbReference type="NCBIfam" id="TIGR00254">
    <property type="entry name" value="GGDEF"/>
    <property type="match status" value="1"/>
</dbReference>
<dbReference type="Pfam" id="PF00990">
    <property type="entry name" value="GGDEF"/>
    <property type="match status" value="1"/>
</dbReference>
<dbReference type="SUPFAM" id="SSF55073">
    <property type="entry name" value="Nucleotide cyclase"/>
    <property type="match status" value="1"/>
</dbReference>
<dbReference type="Gene3D" id="3.30.450.350">
    <property type="entry name" value="CHASE domain"/>
    <property type="match status" value="1"/>
</dbReference>
<evidence type="ECO:0000256" key="1">
    <source>
        <dbReference type="ARBA" id="ARBA00004370"/>
    </source>
</evidence>
<accession>A0ABY6DU59</accession>
<evidence type="ECO:0000256" key="6">
    <source>
        <dbReference type="SAM" id="Phobius"/>
    </source>
</evidence>
<dbReference type="EMBL" id="CP106753">
    <property type="protein sequence ID" value="UXY15403.1"/>
    <property type="molecule type" value="Genomic_DNA"/>
</dbReference>
<dbReference type="InterPro" id="IPR000160">
    <property type="entry name" value="GGDEF_dom"/>
</dbReference>
<dbReference type="EC" id="2.7.7.65" evidence="8"/>
<keyword evidence="8" id="KW-0548">Nucleotidyltransferase</keyword>
<dbReference type="PROSITE" id="PS50887">
    <property type="entry name" value="GGDEF"/>
    <property type="match status" value="1"/>
</dbReference>
<evidence type="ECO:0000259" key="7">
    <source>
        <dbReference type="PROSITE" id="PS50887"/>
    </source>
</evidence>
<dbReference type="InterPro" id="IPR006189">
    <property type="entry name" value="CHASE_dom"/>
</dbReference>
<evidence type="ECO:0000256" key="3">
    <source>
        <dbReference type="ARBA" id="ARBA00022989"/>
    </source>
</evidence>
<sequence length="508" mass="57297">MRFIRHQSVYFVVVLGWVLLTLAVLAIYAGLLLNQSRDRHQRLHQQLQDRLWFQFAGAATALETFAAFQSVPRSRTFQVDHAYARQLLARYPQLHRLELIRRVPAEEAPRFIRAMRELGFPGFSLHTLAPDGRTMLPAPPARDYYPVVFTEPYAEHVQGLDLGAVIGTLPENEREPLTSAPFQTASGRMAYRMVRPAGFSLLPQAVARNIAPPVYVSVVVSIDMLAPEPVSLPRGMQVSVHHADAHGATLFERTTAPISTLERRWFPELTLITHIPSTTQSYLLETRWQLGWSALDRTTLGMLLGMLVLLLAAALGIVRLVRARHFARLREAERMAHMASHDALTGLANRRGLDEALGRCVAQHRPCSLIFLDLDRFKPINDEHGHEAGDFVLRNVAERLTLCVRANDTLSRWGGDEFALLLSGEMNSARERELLRRLSQALMEPIAWQDHHFTVGASLGVAHYPRDGVTAQQILQAADRRMYHHKEQRRNNPLAPPPMLAFNLDPSL</sequence>
<dbReference type="InterPro" id="IPR029787">
    <property type="entry name" value="Nucleotide_cyclase"/>
</dbReference>
<dbReference type="SMART" id="SM00267">
    <property type="entry name" value="GGDEF"/>
    <property type="match status" value="1"/>
</dbReference>
<dbReference type="PANTHER" id="PTHR46663:SF2">
    <property type="entry name" value="GGDEF DOMAIN-CONTAINING PROTEIN"/>
    <property type="match status" value="1"/>
</dbReference>
<name>A0ABY6DU59_9NEIS</name>
<keyword evidence="2 6" id="KW-0812">Transmembrane</keyword>
<dbReference type="InterPro" id="IPR042240">
    <property type="entry name" value="CHASE_sf"/>
</dbReference>
<feature type="region of interest" description="Disordered" evidence="5">
    <location>
        <begin position="485"/>
        <end position="508"/>
    </location>
</feature>
<dbReference type="SMART" id="SM01079">
    <property type="entry name" value="CHASE"/>
    <property type="match status" value="1"/>
</dbReference>
<dbReference type="RefSeq" id="WP_263124811.1">
    <property type="nucleotide sequence ID" value="NZ_CP106753.1"/>
</dbReference>
<dbReference type="Pfam" id="PF03924">
    <property type="entry name" value="CHASE"/>
    <property type="match status" value="1"/>
</dbReference>
<proteinExistence type="predicted"/>
<reference evidence="8" key="1">
    <citation type="submission" date="2022-10" db="EMBL/GenBank/DDBJ databases">
        <title>Chitiniphilus purpureus sp. nov., a novel chitin-degrading bacterium isolated from crawfish pond sediment.</title>
        <authorList>
            <person name="Li K."/>
        </authorList>
    </citation>
    <scope>NUCLEOTIDE SEQUENCE</scope>
    <source>
        <strain evidence="8">CD1</strain>
    </source>
</reference>
<dbReference type="InterPro" id="IPR052163">
    <property type="entry name" value="DGC-Regulatory_Protein"/>
</dbReference>
<evidence type="ECO:0000313" key="9">
    <source>
        <dbReference type="Proteomes" id="UP001061302"/>
    </source>
</evidence>
<dbReference type="PANTHER" id="PTHR46663">
    <property type="entry name" value="DIGUANYLATE CYCLASE DGCT-RELATED"/>
    <property type="match status" value="1"/>
</dbReference>
<keyword evidence="3 6" id="KW-1133">Transmembrane helix</keyword>
<dbReference type="Proteomes" id="UP001061302">
    <property type="component" value="Chromosome"/>
</dbReference>
<organism evidence="8 9">
    <name type="scientific">Chitiniphilus purpureus</name>
    <dbReference type="NCBI Taxonomy" id="2981137"/>
    <lineage>
        <taxon>Bacteria</taxon>
        <taxon>Pseudomonadati</taxon>
        <taxon>Pseudomonadota</taxon>
        <taxon>Betaproteobacteria</taxon>
        <taxon>Neisseriales</taxon>
        <taxon>Chitinibacteraceae</taxon>
        <taxon>Chitiniphilus</taxon>
    </lineage>
</organism>
<feature type="transmembrane region" description="Helical" evidence="6">
    <location>
        <begin position="9"/>
        <end position="33"/>
    </location>
</feature>
<evidence type="ECO:0000256" key="2">
    <source>
        <dbReference type="ARBA" id="ARBA00022692"/>
    </source>
</evidence>
<dbReference type="InterPro" id="IPR043128">
    <property type="entry name" value="Rev_trsase/Diguanyl_cyclase"/>
</dbReference>
<dbReference type="Gene3D" id="3.30.70.270">
    <property type="match status" value="1"/>
</dbReference>